<dbReference type="Proteomes" id="UP001549366">
    <property type="component" value="Unassembled WGS sequence"/>
</dbReference>
<dbReference type="Gene3D" id="3.40.50.1010">
    <property type="entry name" value="5'-nuclease"/>
    <property type="match status" value="1"/>
</dbReference>
<reference evidence="2 3" key="1">
    <citation type="submission" date="2024-06" db="EMBL/GenBank/DDBJ databases">
        <title>Genomic Encyclopedia of Type Strains, Phase V (KMG-V): Genome sequencing to study the core and pangenomes of soil and plant-associated prokaryotes.</title>
        <authorList>
            <person name="Whitman W."/>
        </authorList>
    </citation>
    <scope>NUCLEOTIDE SEQUENCE [LARGE SCALE GENOMIC DNA]</scope>
    <source>
        <strain evidence="2 3">NE40</strain>
    </source>
</reference>
<dbReference type="PANTHER" id="PTHR35811:SF1">
    <property type="entry name" value="HTH OST-TYPE DOMAIN-CONTAINING PROTEIN"/>
    <property type="match status" value="1"/>
</dbReference>
<feature type="domain" description="HTH OST-type" evidence="1">
    <location>
        <begin position="158"/>
        <end position="233"/>
    </location>
</feature>
<dbReference type="CDD" id="cd10146">
    <property type="entry name" value="LabA_like_C"/>
    <property type="match status" value="1"/>
</dbReference>
<dbReference type="PANTHER" id="PTHR35811">
    <property type="entry name" value="SLR1870 PROTEIN"/>
    <property type="match status" value="1"/>
</dbReference>
<sequence length="318" mass="35712">MNNSKNFAILVDGENAGPKQFSGILREVQKQGTIAIKRVYADWTNPSRAPWKEVLHKFSARPIQQFNYGKEAADHTLIMDAVEVLIRAPEINAVCIVSSDNGFQFLAQRIREMGKYVMGVGRRESPARNLISACHDYVYFDNLDLPESGGDQSTAMEENITPDMLLKRAYLACSDGDGSVYLGDLGASLKKIDPAFDPRSYGFETLKRLVKGHSELFQIASETNDRCFIRLIESSAENTIYEMNGRLKRWIGNYGFIEAEDGEDYFFYKSNVVAEQRDMRFKSGQRFRFTVSKAPDPDAEPDTAARNGKAGRVVVIDG</sequence>
<dbReference type="Gene3D" id="2.40.50.140">
    <property type="entry name" value="Nucleic acid-binding proteins"/>
    <property type="match status" value="1"/>
</dbReference>
<dbReference type="InterPro" id="IPR041966">
    <property type="entry name" value="LOTUS-like"/>
</dbReference>
<dbReference type="PROSITE" id="PS51644">
    <property type="entry name" value="HTH_OST"/>
    <property type="match status" value="1"/>
</dbReference>
<dbReference type="CDD" id="cd11297">
    <property type="entry name" value="PIN_LabA-like_N_1"/>
    <property type="match status" value="1"/>
</dbReference>
<gene>
    <name evidence="2" type="ORF">V5J35_000593</name>
</gene>
<dbReference type="SUPFAM" id="SSF50249">
    <property type="entry name" value="Nucleic acid-binding proteins"/>
    <property type="match status" value="1"/>
</dbReference>
<evidence type="ECO:0000313" key="2">
    <source>
        <dbReference type="EMBL" id="MET4755401.1"/>
    </source>
</evidence>
<organism evidence="2 3">
    <name type="scientific">Endozoicomonas lisbonensis</name>
    <dbReference type="NCBI Taxonomy" id="3120522"/>
    <lineage>
        <taxon>Bacteria</taxon>
        <taxon>Pseudomonadati</taxon>
        <taxon>Pseudomonadota</taxon>
        <taxon>Gammaproteobacteria</taxon>
        <taxon>Oceanospirillales</taxon>
        <taxon>Endozoicomonadaceae</taxon>
        <taxon>Endozoicomonas</taxon>
    </lineage>
</organism>
<name>A0ABV2SDW1_9GAMM</name>
<proteinExistence type="predicted"/>
<evidence type="ECO:0000313" key="3">
    <source>
        <dbReference type="Proteomes" id="UP001549366"/>
    </source>
</evidence>
<dbReference type="Pfam" id="PF01936">
    <property type="entry name" value="NYN"/>
    <property type="match status" value="1"/>
</dbReference>
<accession>A0ABV2SDW1</accession>
<evidence type="ECO:0000259" key="1">
    <source>
        <dbReference type="PROSITE" id="PS51644"/>
    </source>
</evidence>
<comment type="caution">
    <text evidence="2">The sequence shown here is derived from an EMBL/GenBank/DDBJ whole genome shotgun (WGS) entry which is preliminary data.</text>
</comment>
<dbReference type="InterPro" id="IPR012340">
    <property type="entry name" value="NA-bd_OB-fold"/>
</dbReference>
<dbReference type="Gene3D" id="3.30.420.610">
    <property type="entry name" value="LOTUS domain-like"/>
    <property type="match status" value="1"/>
</dbReference>
<dbReference type="InterPro" id="IPR021139">
    <property type="entry name" value="NYN"/>
</dbReference>
<dbReference type="Pfam" id="PF12872">
    <property type="entry name" value="OST-HTH"/>
    <property type="match status" value="1"/>
</dbReference>
<keyword evidence="3" id="KW-1185">Reference proteome</keyword>
<dbReference type="RefSeq" id="WP_354009826.1">
    <property type="nucleotide sequence ID" value="NZ_JBEWTA010000001.1"/>
</dbReference>
<dbReference type="InterPro" id="IPR025605">
    <property type="entry name" value="OST-HTH/LOTUS_dom"/>
</dbReference>
<protein>
    <submittedName>
        <fullName evidence="2">Cold shock CspA family protein</fullName>
    </submittedName>
</protein>
<dbReference type="EMBL" id="JBEWTB010000002">
    <property type="protein sequence ID" value="MET4755401.1"/>
    <property type="molecule type" value="Genomic_DNA"/>
</dbReference>